<dbReference type="AlphaFoldDB" id="G0L6N9"/>
<sequence length="58" mass="6540">MVEIGFPYAANSLVQEDFEAIRFGVNKPYSGHARVEGLAEAQTHILTWDWITTMLEDA</sequence>
<dbReference type="EMBL" id="FP476056">
    <property type="protein sequence ID" value="CAZ98551.1"/>
    <property type="molecule type" value="Genomic_DNA"/>
</dbReference>
<organism evidence="1 2">
    <name type="scientific">Zobellia galactanivorans (strain DSM 12802 / CCUG 47099 / CIP 106680 / NCIMB 13871 / Dsij)</name>
    <dbReference type="NCBI Taxonomy" id="63186"/>
    <lineage>
        <taxon>Bacteria</taxon>
        <taxon>Pseudomonadati</taxon>
        <taxon>Bacteroidota</taxon>
        <taxon>Flavobacteriia</taxon>
        <taxon>Flavobacteriales</taxon>
        <taxon>Flavobacteriaceae</taxon>
        <taxon>Zobellia</taxon>
    </lineage>
</organism>
<evidence type="ECO:0000313" key="1">
    <source>
        <dbReference type="EMBL" id="CAZ98551.1"/>
    </source>
</evidence>
<name>G0L6N9_ZOBGA</name>
<reference evidence="2" key="1">
    <citation type="submission" date="2009-07" db="EMBL/GenBank/DDBJ databases">
        <title>Complete genome sequence of Zobellia galactanivorans Dsij.</title>
        <authorList>
            <consortium name="Genoscope - CEA"/>
        </authorList>
    </citation>
    <scope>NUCLEOTIDE SEQUENCE [LARGE SCALE GENOMIC DNA]</scope>
    <source>
        <strain evidence="2">DSM 12802 / CCUG 47099 / CIP 106680 / NCIMB 13871 / Dsij</strain>
    </source>
</reference>
<keyword evidence="2" id="KW-1185">Reference proteome</keyword>
<dbReference type="HOGENOM" id="CLU_2978400_0_0_10"/>
<dbReference type="KEGG" id="zga:ZOBELLIA_4416"/>
<proteinExistence type="predicted"/>
<reference evidence="1 2" key="2">
    <citation type="journal article" date="2012" name="Environ. Microbiol.">
        <title>Characterization of the first alginolytic operons in a marine bacterium: from their emergence in marine Flavobacteriia to their independent transfers to marine Proteobacteria and human gut Bacteroides.</title>
        <authorList>
            <person name="Thomas F."/>
            <person name="Barbeyron T."/>
            <person name="Tonon T."/>
            <person name="Genicot S."/>
            <person name="Czjzek M."/>
            <person name="Michel G."/>
        </authorList>
    </citation>
    <scope>NUCLEOTIDE SEQUENCE [LARGE SCALE GENOMIC DNA]</scope>
    <source>
        <strain evidence="2">DSM 12802 / CCUG 47099 / CIP 106680 / NCIMB 13871 / Dsij</strain>
    </source>
</reference>
<gene>
    <name evidence="1" type="ordered locus">zobellia_4416</name>
</gene>
<protein>
    <submittedName>
        <fullName evidence="1">Uncharacterized protein</fullName>
    </submittedName>
</protein>
<accession>G0L6N9</accession>
<dbReference type="Proteomes" id="UP000008898">
    <property type="component" value="Chromosome"/>
</dbReference>
<evidence type="ECO:0000313" key="2">
    <source>
        <dbReference type="Proteomes" id="UP000008898"/>
    </source>
</evidence>